<evidence type="ECO:0000313" key="1">
    <source>
        <dbReference type="EMBL" id="CEM63368.1"/>
    </source>
</evidence>
<keyword evidence="2" id="KW-1185">Reference proteome</keyword>
<reference evidence="2" key="1">
    <citation type="submission" date="2015-01" db="EMBL/GenBank/DDBJ databases">
        <authorList>
            <person name="Manzoor Shahid"/>
            <person name="Zubair Saima"/>
        </authorList>
    </citation>
    <scope>NUCLEOTIDE SEQUENCE [LARGE SCALE GENOMIC DNA]</scope>
    <source>
        <strain evidence="2">V1</strain>
    </source>
</reference>
<gene>
    <name evidence="1" type="ORF">TPHV1_80121</name>
</gene>
<proteinExistence type="predicted"/>
<protein>
    <submittedName>
        <fullName evidence="1">Uncharacterized protein</fullName>
    </submittedName>
</protein>
<dbReference type="AlphaFoldDB" id="A0A0B7GXX6"/>
<evidence type="ECO:0000313" key="2">
    <source>
        <dbReference type="Proteomes" id="UP000042527"/>
    </source>
</evidence>
<dbReference type="Proteomes" id="UP000042527">
    <property type="component" value="Unassembled WGS sequence"/>
</dbReference>
<name>A0A0B7GXX6_TREPH</name>
<organism evidence="1 2">
    <name type="scientific">Treponema phagedenis</name>
    <dbReference type="NCBI Taxonomy" id="162"/>
    <lineage>
        <taxon>Bacteria</taxon>
        <taxon>Pseudomonadati</taxon>
        <taxon>Spirochaetota</taxon>
        <taxon>Spirochaetia</taxon>
        <taxon>Spirochaetales</taxon>
        <taxon>Treponemataceae</taxon>
        <taxon>Treponema</taxon>
    </lineage>
</organism>
<accession>A0A0B7GXX6</accession>
<dbReference type="EMBL" id="CDNC01000050">
    <property type="protein sequence ID" value="CEM63368.1"/>
    <property type="molecule type" value="Genomic_DNA"/>
</dbReference>
<sequence length="66" mass="7264">MAAGAGRFWLMLRIKGLLLDLGGGGIREAMLFASMAFSMKWAEFAGLQLCLFKKFVKGVVIQIPQE</sequence>